<gene>
    <name evidence="1" type="ORF">CLTHE_13860</name>
</gene>
<dbReference type="Proteomes" id="UP000191448">
    <property type="component" value="Unassembled WGS sequence"/>
</dbReference>
<evidence type="ECO:0000313" key="2">
    <source>
        <dbReference type="Proteomes" id="UP000191448"/>
    </source>
</evidence>
<organism evidence="1 2">
    <name type="scientific">Clostridium thermobutyricum DSM 4928</name>
    <dbReference type="NCBI Taxonomy" id="1121339"/>
    <lineage>
        <taxon>Bacteria</taxon>
        <taxon>Bacillati</taxon>
        <taxon>Bacillota</taxon>
        <taxon>Clostridia</taxon>
        <taxon>Eubacteriales</taxon>
        <taxon>Clostridiaceae</taxon>
        <taxon>Clostridium</taxon>
    </lineage>
</organism>
<reference evidence="1 2" key="1">
    <citation type="submission" date="2016-02" db="EMBL/GenBank/DDBJ databases">
        <title>Genome sequence of Clostridium thermobutyricum DSM 4928.</title>
        <authorList>
            <person name="Poehlein A."/>
            <person name="Daniel R."/>
        </authorList>
    </citation>
    <scope>NUCLEOTIDE SEQUENCE [LARGE SCALE GENOMIC DNA]</scope>
    <source>
        <strain evidence="1 2">DSM 4928</strain>
    </source>
</reference>
<dbReference type="RefSeq" id="WP_080022604.1">
    <property type="nucleotide sequence ID" value="NZ_LTAY01000036.1"/>
</dbReference>
<proteinExistence type="predicted"/>
<dbReference type="AlphaFoldDB" id="A0A1V4SWU8"/>
<sequence length="112" mass="12892">MYFMPESLNVIIENKTNKDILGLELKYLNDIGRKAKACKIKAGDSVNLVIETKNVSKTNKFILKTREGMAYIVDCNILENNCNLYLKIYLNKIFDGEIEFEAEYLKFENAIA</sequence>
<accession>A0A1V4SWU8</accession>
<dbReference type="EMBL" id="LTAY01000036">
    <property type="protein sequence ID" value="OPX48147.1"/>
    <property type="molecule type" value="Genomic_DNA"/>
</dbReference>
<protein>
    <submittedName>
        <fullName evidence="1">Uncharacterized protein</fullName>
    </submittedName>
</protein>
<evidence type="ECO:0000313" key="1">
    <source>
        <dbReference type="EMBL" id="OPX48147.1"/>
    </source>
</evidence>
<name>A0A1V4SWU8_9CLOT</name>
<comment type="caution">
    <text evidence="1">The sequence shown here is derived from an EMBL/GenBank/DDBJ whole genome shotgun (WGS) entry which is preliminary data.</text>
</comment>